<dbReference type="GO" id="GO:0003677">
    <property type="term" value="F:DNA binding"/>
    <property type="evidence" value="ECO:0007669"/>
    <property type="project" value="InterPro"/>
</dbReference>
<evidence type="ECO:0000259" key="2">
    <source>
        <dbReference type="Pfam" id="PF22823"/>
    </source>
</evidence>
<proteinExistence type="predicted"/>
<gene>
    <name evidence="3" type="ORF">vBBcoS136_00256</name>
</gene>
<keyword evidence="4" id="KW-1185">Reference proteome</keyword>
<feature type="domain" description="MrpR N-terminal core-binding" evidence="1">
    <location>
        <begin position="9"/>
        <end position="93"/>
    </location>
</feature>
<dbReference type="InterPro" id="IPR011010">
    <property type="entry name" value="DNA_brk_join_enz"/>
</dbReference>
<evidence type="ECO:0000313" key="3">
    <source>
        <dbReference type="EMBL" id="AYP68370.1"/>
    </source>
</evidence>
<sequence>MTNVKNNPLFNKYRKEEFLEESIDNGVITEETAKNYERIFGITSIQENAIQKDLNDFTFLELETVLRSFKAKNRNTIETYGRIVSSYLNWCVEKGYAKENRLKSLKPDDFEKYIINNEEYISFRKLIRYEGDCANFQDAVILRLLFMGIGGKQMSEIRNLKKSDIDGNRLRLVNTLKEENGKPVKFTERYLTVDVETIDIILGALEQKIYKKRNGEVKQTPTNNVREYTDLIQNDYVIRASITKNDDDWNKPVDKFVIYRRIEVLSETLGINNLTTKFIQRSGMIYLANNLIGKNDNISLDDLKIVADRFNIKSYHNLKGFLNMENIRATYPS</sequence>
<organism evidence="3 4">
    <name type="scientific">Bacillus phage vB_BcoS-136</name>
    <dbReference type="NCBI Taxonomy" id="2419619"/>
    <lineage>
        <taxon>Viruses</taxon>
        <taxon>Duplodnaviria</taxon>
        <taxon>Heunggongvirae</taxon>
        <taxon>Uroviricota</taxon>
        <taxon>Caudoviricetes</taxon>
        <taxon>Heleneionescovirinae</taxon>
        <taxon>Kenyattavirus</taxon>
        <taxon>Kenyattavirus kv136</taxon>
    </lineage>
</organism>
<dbReference type="Pfam" id="PF22823">
    <property type="entry name" value="MrpR_C_cat"/>
    <property type="match status" value="1"/>
</dbReference>
<reference evidence="3 4" key="1">
    <citation type="submission" date="2018-09" db="EMBL/GenBank/DDBJ databases">
        <title>Comparative Genomic Analysis of Eight Novel Haloalkaliphilic Bacteriophages from Lake Elmenteita, Kenya.</title>
        <authorList>
            <person name="Akhwale J.K."/>
        </authorList>
    </citation>
    <scope>NUCLEOTIDE SEQUENCE [LARGE SCALE GENOMIC DNA]</scope>
</reference>
<dbReference type="Pfam" id="PF22822">
    <property type="entry name" value="MrpR_N_CB"/>
    <property type="match status" value="1"/>
</dbReference>
<evidence type="ECO:0000313" key="4">
    <source>
        <dbReference type="Proteomes" id="UP000274199"/>
    </source>
</evidence>
<name>A0A3G3BW32_9CAUD</name>
<protein>
    <submittedName>
        <fullName evidence="3">Site-specific recombinase</fullName>
    </submittedName>
</protein>
<dbReference type="Proteomes" id="UP000274199">
    <property type="component" value="Segment"/>
</dbReference>
<feature type="domain" description="MrpR C-terminal catalytic" evidence="2">
    <location>
        <begin position="120"/>
        <end position="321"/>
    </location>
</feature>
<accession>A0A3G3BW32</accession>
<evidence type="ECO:0000259" key="1">
    <source>
        <dbReference type="Pfam" id="PF22822"/>
    </source>
</evidence>
<dbReference type="InterPro" id="IPR055008">
    <property type="entry name" value="MrpR_C_cat"/>
</dbReference>
<dbReference type="SUPFAM" id="SSF56349">
    <property type="entry name" value="DNA breaking-rejoining enzymes"/>
    <property type="match status" value="1"/>
</dbReference>
<dbReference type="InterPro" id="IPR055009">
    <property type="entry name" value="MrpR_N_CB"/>
</dbReference>
<dbReference type="EMBL" id="MH884508">
    <property type="protein sequence ID" value="AYP68370.1"/>
    <property type="molecule type" value="Genomic_DNA"/>
</dbReference>